<comment type="caution">
    <text evidence="2">The sequence shown here is derived from an EMBL/GenBank/DDBJ whole genome shotgun (WGS) entry which is preliminary data.</text>
</comment>
<sequence length="229" mass="26639">MHQEQFPVPEYPDMEFIGVSFHTLNQQTPDFVATSKWYARLGISMAFLLFAAITTASCYYFGLTDDTFFIATLSVTLLLYLVSMPMLTRAYIASERMNRKIVLEKQRFFVKSLANTPLEERLQVANRIWTALRGEQWTECINLAHALDKPRTVYSCQQVGKIASNLTHTNPEIFCDAMLKTMNNQRGSINYFFDIISMLGEQQFYDEHEEQRKVRGTKKLMLDDIFTHR</sequence>
<feature type="transmembrane region" description="Helical" evidence="1">
    <location>
        <begin position="41"/>
        <end position="62"/>
    </location>
</feature>
<proteinExistence type="predicted"/>
<dbReference type="EMBL" id="AJWN02000066">
    <property type="protein sequence ID" value="OEE60324.1"/>
    <property type="molecule type" value="Genomic_DNA"/>
</dbReference>
<keyword evidence="1" id="KW-0472">Membrane</keyword>
<evidence type="ECO:0000313" key="2">
    <source>
        <dbReference type="EMBL" id="OEE60324.1"/>
    </source>
</evidence>
<protein>
    <submittedName>
        <fullName evidence="2">Uncharacterized protein</fullName>
    </submittedName>
</protein>
<keyword evidence="1" id="KW-0812">Transmembrane</keyword>
<dbReference type="Proteomes" id="UP000095039">
    <property type="component" value="Unassembled WGS sequence"/>
</dbReference>
<reference evidence="2 3" key="1">
    <citation type="journal article" date="2012" name="Science">
        <title>Ecological populations of bacteria act as socially cohesive units of antibiotic production and resistance.</title>
        <authorList>
            <person name="Cordero O.X."/>
            <person name="Wildschutte H."/>
            <person name="Kirkup B."/>
            <person name="Proehl S."/>
            <person name="Ngo L."/>
            <person name="Hussain F."/>
            <person name="Le Roux F."/>
            <person name="Mincer T."/>
            <person name="Polz M.F."/>
        </authorList>
    </citation>
    <scope>NUCLEOTIDE SEQUENCE [LARGE SCALE GENOMIC DNA]</scope>
    <source>
        <strain evidence="2 3">FF-454</strain>
    </source>
</reference>
<dbReference type="AlphaFoldDB" id="A0A1E5C484"/>
<feature type="transmembrane region" description="Helical" evidence="1">
    <location>
        <begin position="68"/>
        <end position="92"/>
    </location>
</feature>
<dbReference type="RefSeq" id="WP_016958896.1">
    <property type="nucleotide sequence ID" value="NZ_AJWN02000066.1"/>
</dbReference>
<keyword evidence="3" id="KW-1185">Reference proteome</keyword>
<accession>A0A1E5C484</accession>
<keyword evidence="1" id="KW-1133">Transmembrane helix</keyword>
<name>A0A1E5C484_9GAMM</name>
<evidence type="ECO:0000313" key="3">
    <source>
        <dbReference type="Proteomes" id="UP000095039"/>
    </source>
</evidence>
<gene>
    <name evidence="2" type="ORF">A1OK_11745</name>
</gene>
<organism evidence="2 3">
    <name type="scientific">Enterovibrio norvegicus FF-454</name>
    <dbReference type="NCBI Taxonomy" id="1185651"/>
    <lineage>
        <taxon>Bacteria</taxon>
        <taxon>Pseudomonadati</taxon>
        <taxon>Pseudomonadota</taxon>
        <taxon>Gammaproteobacteria</taxon>
        <taxon>Vibrionales</taxon>
        <taxon>Vibrionaceae</taxon>
        <taxon>Enterovibrio</taxon>
    </lineage>
</organism>
<evidence type="ECO:0000256" key="1">
    <source>
        <dbReference type="SAM" id="Phobius"/>
    </source>
</evidence>